<evidence type="ECO:0000313" key="3">
    <source>
        <dbReference type="Proteomes" id="UP000204584"/>
    </source>
</evidence>
<keyword evidence="3" id="KW-1185">Reference proteome</keyword>
<dbReference type="RefSeq" id="YP_008436849.1">
    <property type="nucleotide sequence ID" value="NC_022098.1"/>
</dbReference>
<proteinExistence type="predicted"/>
<dbReference type="PROSITE" id="PS50181">
    <property type="entry name" value="FBOX"/>
    <property type="match status" value="1"/>
</dbReference>
<dbReference type="InterPro" id="IPR036047">
    <property type="entry name" value="F-box-like_dom_sf"/>
</dbReference>
<sequence>MDGRGQETSEDAINGLPEEILAHLLARLPEGSIEVAARVCHRWRAAAIALVDVGGMRGPLTGRMGLRRETIDHAAGGGHKALVDWLREAEQSPWSQDTAVAALRGGHLEVFGHIINTGGNDVLGPILAAASVAYGGINLLERLERMGCPVDGWTLMVGATILPLADMESLLSRHPNAPAHFVAALLGRTDLLSMLCGYTGRVKFTPAFQAVLDPAVAHWLRNNGAWQTWVTTSNQDSDRLSDALAARAIGLSARALADLLLDLQCEGHVAWVHRGITGCIGPQGVVGPMGPIGPRGPMGPRGAHATGCAGV</sequence>
<name>S4VWG7_9VIRU</name>
<dbReference type="EMBL" id="KC977571">
    <property type="protein sequence ID" value="AGO83786.1"/>
    <property type="molecule type" value="Genomic_DNA"/>
</dbReference>
<dbReference type="GeneID" id="16605573"/>
<protein>
    <submittedName>
        <fullName evidence="2">F-box incomplete domain containing protein</fullName>
    </submittedName>
</protein>
<dbReference type="Proteomes" id="UP000204584">
    <property type="component" value="Segment"/>
</dbReference>
<dbReference type="SUPFAM" id="SSF81383">
    <property type="entry name" value="F-box domain"/>
    <property type="match status" value="1"/>
</dbReference>
<organism evidence="2 3">
    <name type="scientific">Pandoravirus salinus</name>
    <dbReference type="NCBI Taxonomy" id="1349410"/>
    <lineage>
        <taxon>Viruses</taxon>
        <taxon>Pandoravirus</taxon>
    </lineage>
</organism>
<evidence type="ECO:0000259" key="1">
    <source>
        <dbReference type="PROSITE" id="PS50181"/>
    </source>
</evidence>
<reference evidence="2 3" key="1">
    <citation type="journal article" date="2013" name="Science">
        <title>Pandoraviruses: amoeba viruses with genomes up to 2.5 Mb reaching that of parasitic eukaryotes.</title>
        <authorList>
            <person name="Philippe N."/>
            <person name="Legendre M."/>
            <person name="Doutre G."/>
            <person name="Coute Y."/>
            <person name="Poirot O."/>
            <person name="Lescot M."/>
            <person name="Arslan D."/>
            <person name="Seltzer V."/>
            <person name="Bertaux L."/>
            <person name="Bruley C."/>
            <person name="Garin J."/>
            <person name="Claverie J.M."/>
            <person name="Abergel C."/>
        </authorList>
    </citation>
    <scope>NUCLEOTIDE SEQUENCE [LARGE SCALE GENOMIC DNA]</scope>
</reference>
<feature type="domain" description="F-box" evidence="1">
    <location>
        <begin position="10"/>
        <end position="44"/>
    </location>
</feature>
<evidence type="ECO:0000313" key="2">
    <source>
        <dbReference type="EMBL" id="AGO83786.1"/>
    </source>
</evidence>
<gene>
    <name evidence="2" type="ORF">psal_cds_240</name>
</gene>
<dbReference type="Pfam" id="PF12937">
    <property type="entry name" value="F-box-like"/>
    <property type="match status" value="1"/>
</dbReference>
<dbReference type="InterPro" id="IPR001810">
    <property type="entry name" value="F-box_dom"/>
</dbReference>
<dbReference type="KEGG" id="vg:16605573"/>
<accession>S4VWG7</accession>
<dbReference type="Gene3D" id="1.20.1280.50">
    <property type="match status" value="1"/>
</dbReference>